<evidence type="ECO:0000313" key="1">
    <source>
        <dbReference type="EMBL" id="KAK2765804.1"/>
    </source>
</evidence>
<dbReference type="PANTHER" id="PTHR14187:SF5">
    <property type="entry name" value="HEAT SHOCK 70 KDA PROTEIN 12A"/>
    <property type="match status" value="1"/>
</dbReference>
<dbReference type="SUPFAM" id="SSF53067">
    <property type="entry name" value="Actin-like ATPase domain"/>
    <property type="match status" value="2"/>
</dbReference>
<comment type="caution">
    <text evidence="1">The sequence shown here is derived from an EMBL/GenBank/DDBJ whole genome shotgun (WGS) entry which is preliminary data.</text>
</comment>
<dbReference type="InterPro" id="IPR043129">
    <property type="entry name" value="ATPase_NBD"/>
</dbReference>
<accession>A0AAD9YGT6</accession>
<sequence>MGGERRQLPNKLAKWLLLRNTDPYFATKASGILWNGLSIAASEALIAVAGVKSRQSRRSGRDNVRAKKNTIVIGIDFGTTFSGISWAFAGQPKNIEVITQWPSELSFNSDTEKTPSTLLYGTLQDDATWGYSVPAHSTDECLKWFKLLLIDPRDLSPELRESAQIATAKRLLETSNREVVEVISSYLQRLWNHSIDCIARSTGKGLLRLCTFRVVVTIPAIWPEYSKARMRRAAGDAGILDIRPAGETVLSFVTEPEAAALATLCDLRFRPDIKVALGIPGGDHFVVCDAGGGTVDLTSYEAVTTDPLVVKEAVKGDGRLCGCLFLDQAFVEMMRSKVGSHVWDALPNEEIRQLLHNDWEHGIKKQFHGQDRDWVVTLPYGCRSAADQISRARKSVLILNNSDLEPVFCQIVRQIEDLVKKQVEQVQLKHNKSPKASKSYDTHFSRLWSAICRGAVIRGLTQARDSREFPVKIASRIARISYGTTFYETFNPTIHLNIDRAWDEKEMKWVANNQVQWYLKQVRPTKRRASDG</sequence>
<keyword evidence="2" id="KW-1185">Reference proteome</keyword>
<dbReference type="PANTHER" id="PTHR14187">
    <property type="entry name" value="ALPHA KINASE/ELONGATION FACTOR 2 KINASE"/>
    <property type="match status" value="1"/>
</dbReference>
<protein>
    <submittedName>
        <fullName evidence="1">Hsp70 family chaperone</fullName>
    </submittedName>
</protein>
<proteinExistence type="predicted"/>
<organism evidence="1 2">
    <name type="scientific">Colletotrichum kahawae</name>
    <name type="common">Coffee berry disease fungus</name>
    <dbReference type="NCBI Taxonomy" id="34407"/>
    <lineage>
        <taxon>Eukaryota</taxon>
        <taxon>Fungi</taxon>
        <taxon>Dikarya</taxon>
        <taxon>Ascomycota</taxon>
        <taxon>Pezizomycotina</taxon>
        <taxon>Sordariomycetes</taxon>
        <taxon>Hypocreomycetidae</taxon>
        <taxon>Glomerellales</taxon>
        <taxon>Glomerellaceae</taxon>
        <taxon>Colletotrichum</taxon>
        <taxon>Colletotrichum gloeosporioides species complex</taxon>
    </lineage>
</organism>
<dbReference type="AlphaFoldDB" id="A0AAD9YGT6"/>
<name>A0AAD9YGT6_COLKA</name>
<gene>
    <name evidence="1" type="ORF">CKAH01_15553</name>
</gene>
<dbReference type="Gene3D" id="3.30.420.40">
    <property type="match status" value="1"/>
</dbReference>
<dbReference type="CDD" id="cd10170">
    <property type="entry name" value="ASKHA_NBD_HSP70"/>
    <property type="match status" value="1"/>
</dbReference>
<dbReference type="Proteomes" id="UP001281614">
    <property type="component" value="Unassembled WGS sequence"/>
</dbReference>
<reference evidence="1" key="1">
    <citation type="submission" date="2023-02" db="EMBL/GenBank/DDBJ databases">
        <title>Colletotrichum kahawae CIFC_Que2 genome sequencing and assembly.</title>
        <authorList>
            <person name="Baroncelli R."/>
        </authorList>
    </citation>
    <scope>NUCLEOTIDE SEQUENCE</scope>
    <source>
        <strain evidence="1">CIFC_Que2</strain>
    </source>
</reference>
<evidence type="ECO:0000313" key="2">
    <source>
        <dbReference type="Proteomes" id="UP001281614"/>
    </source>
</evidence>
<dbReference type="EMBL" id="VYYT01000127">
    <property type="protein sequence ID" value="KAK2765804.1"/>
    <property type="molecule type" value="Genomic_DNA"/>
</dbReference>